<dbReference type="InterPro" id="IPR013162">
    <property type="entry name" value="CD80_C2-set"/>
</dbReference>
<evidence type="ECO:0000313" key="7">
    <source>
        <dbReference type="EMBL" id="CAH1408210.1"/>
    </source>
</evidence>
<keyword evidence="3" id="KW-1015">Disulfide bond</keyword>
<dbReference type="SUPFAM" id="SSF48726">
    <property type="entry name" value="Immunoglobulin"/>
    <property type="match status" value="2"/>
</dbReference>
<sequence>MSFPQRRLEGVCRWKDIGRQTGLARLEGDILGNVCLPLGLPVYRNRIPIYIKGSCGSHLKRLLAEVLSAAGDVVSVTPKEQTVREGDPIQMLCKLPQPLEFCRISYLPSTSVILTPNKKDDRLSYFGEGFEKGHCGVLIYSAKDSHNGNITCSLTAVGALGEKSGTMKLTVAKRPSKPELMIARPENPDGNFNENEILNAFCIVKNGRPAANITWYIGDEKLTDGLSTILVEQYEPQDLHTVSQNLTRRVQASDNGKQLRCVAGHPLLNDNTNTTIQTISVKFAPKDQSQPLERFGLVEGEEGKILVTVMANPKPDFMWVIGEDRIYEGDQDASGRFRVLRGTPSENIPGSWDSVLVIDQLMKEDVERNYQLVAKNSLGEKSYSVSISTSPEPRMFELGAPAIVGIVVAVLVILTAAALLVFARAKGRWCFAGATAHFAGESSDTESADHHHHASNPKIKKTPFTSVFKKKAKEPTPEPSPEGEQEAAEEDREEDSKDEAGRVMLNPDEGVVYAELDLTVATPRVQVKPEDEKTEYAEIIHTKGK</sequence>
<evidence type="ECO:0000256" key="3">
    <source>
        <dbReference type="ARBA" id="ARBA00023157"/>
    </source>
</evidence>
<name>A0A9P0HTV8_NEZVI</name>
<dbReference type="InterPro" id="IPR003599">
    <property type="entry name" value="Ig_sub"/>
</dbReference>
<dbReference type="InterPro" id="IPR013783">
    <property type="entry name" value="Ig-like_fold"/>
</dbReference>
<dbReference type="InterPro" id="IPR036179">
    <property type="entry name" value="Ig-like_dom_sf"/>
</dbReference>
<dbReference type="PANTHER" id="PTHR45889:SF8">
    <property type="entry name" value="IG-LIKE DOMAIN-CONTAINING PROTEIN"/>
    <property type="match status" value="1"/>
</dbReference>
<comment type="subcellular location">
    <subcellularLocation>
        <location evidence="1">Membrane</location>
        <topology evidence="1">Single-pass membrane protein</topology>
    </subcellularLocation>
</comment>
<accession>A0A9P0HTV8</accession>
<dbReference type="EMBL" id="OV725083">
    <property type="protein sequence ID" value="CAH1408210.1"/>
    <property type="molecule type" value="Genomic_DNA"/>
</dbReference>
<dbReference type="GO" id="GO:0016020">
    <property type="term" value="C:membrane"/>
    <property type="evidence" value="ECO:0007669"/>
    <property type="project" value="UniProtKB-SubCell"/>
</dbReference>
<proteinExistence type="predicted"/>
<dbReference type="Proteomes" id="UP001152798">
    <property type="component" value="Chromosome 7"/>
</dbReference>
<keyword evidence="2 5" id="KW-0472">Membrane</keyword>
<evidence type="ECO:0000259" key="6">
    <source>
        <dbReference type="PROSITE" id="PS50835"/>
    </source>
</evidence>
<keyword evidence="8" id="KW-1185">Reference proteome</keyword>
<protein>
    <recommendedName>
        <fullName evidence="6">Ig-like domain-containing protein</fullName>
    </recommendedName>
</protein>
<dbReference type="SMART" id="SM00409">
    <property type="entry name" value="IG"/>
    <property type="match status" value="2"/>
</dbReference>
<keyword evidence="5" id="KW-0812">Transmembrane</keyword>
<evidence type="ECO:0000313" key="8">
    <source>
        <dbReference type="Proteomes" id="UP001152798"/>
    </source>
</evidence>
<evidence type="ECO:0000256" key="4">
    <source>
        <dbReference type="SAM" id="MobiDB-lite"/>
    </source>
</evidence>
<keyword evidence="5" id="KW-1133">Transmembrane helix</keyword>
<feature type="region of interest" description="Disordered" evidence="4">
    <location>
        <begin position="469"/>
        <end position="506"/>
    </location>
</feature>
<evidence type="ECO:0000256" key="2">
    <source>
        <dbReference type="ARBA" id="ARBA00023136"/>
    </source>
</evidence>
<dbReference type="Gene3D" id="2.60.40.10">
    <property type="entry name" value="Immunoglobulins"/>
    <property type="match status" value="3"/>
</dbReference>
<dbReference type="InterPro" id="IPR007110">
    <property type="entry name" value="Ig-like_dom"/>
</dbReference>
<feature type="compositionally biased region" description="Acidic residues" evidence="4">
    <location>
        <begin position="481"/>
        <end position="493"/>
    </location>
</feature>
<dbReference type="Pfam" id="PF08205">
    <property type="entry name" value="C2-set_2"/>
    <property type="match status" value="1"/>
</dbReference>
<dbReference type="PROSITE" id="PS50835">
    <property type="entry name" value="IG_LIKE"/>
    <property type="match status" value="1"/>
</dbReference>
<feature type="domain" description="Ig-like" evidence="6">
    <location>
        <begin position="178"/>
        <end position="280"/>
    </location>
</feature>
<evidence type="ECO:0000256" key="1">
    <source>
        <dbReference type="ARBA" id="ARBA00004167"/>
    </source>
</evidence>
<organism evidence="7 8">
    <name type="scientific">Nezara viridula</name>
    <name type="common">Southern green stink bug</name>
    <name type="synonym">Cimex viridulus</name>
    <dbReference type="NCBI Taxonomy" id="85310"/>
    <lineage>
        <taxon>Eukaryota</taxon>
        <taxon>Metazoa</taxon>
        <taxon>Ecdysozoa</taxon>
        <taxon>Arthropoda</taxon>
        <taxon>Hexapoda</taxon>
        <taxon>Insecta</taxon>
        <taxon>Pterygota</taxon>
        <taxon>Neoptera</taxon>
        <taxon>Paraneoptera</taxon>
        <taxon>Hemiptera</taxon>
        <taxon>Heteroptera</taxon>
        <taxon>Panheteroptera</taxon>
        <taxon>Pentatomomorpha</taxon>
        <taxon>Pentatomoidea</taxon>
        <taxon>Pentatomidae</taxon>
        <taxon>Pentatominae</taxon>
        <taxon>Nezara</taxon>
    </lineage>
</organism>
<dbReference type="PANTHER" id="PTHR45889">
    <property type="entry name" value="IG-LIKE DOMAIN-CONTAINING PROTEIN"/>
    <property type="match status" value="1"/>
</dbReference>
<dbReference type="AlphaFoldDB" id="A0A9P0HTV8"/>
<gene>
    <name evidence="7" type="ORF">NEZAVI_LOCUS15784</name>
</gene>
<evidence type="ECO:0000256" key="5">
    <source>
        <dbReference type="SAM" id="Phobius"/>
    </source>
</evidence>
<feature type="transmembrane region" description="Helical" evidence="5">
    <location>
        <begin position="398"/>
        <end position="422"/>
    </location>
</feature>
<reference evidence="7" key="1">
    <citation type="submission" date="2022-01" db="EMBL/GenBank/DDBJ databases">
        <authorList>
            <person name="King R."/>
        </authorList>
    </citation>
    <scope>NUCLEOTIDE SEQUENCE</scope>
</reference>
<dbReference type="OrthoDB" id="6345017at2759"/>